<evidence type="ECO:0000313" key="10">
    <source>
        <dbReference type="Proteomes" id="UP000027222"/>
    </source>
</evidence>
<name>A0A067STB3_GALM3</name>
<evidence type="ECO:0000313" key="9">
    <source>
        <dbReference type="EMBL" id="KDR73297.1"/>
    </source>
</evidence>
<feature type="region of interest" description="Disordered" evidence="7">
    <location>
        <begin position="198"/>
        <end position="217"/>
    </location>
</feature>
<evidence type="ECO:0000256" key="3">
    <source>
        <dbReference type="ARBA" id="ARBA00022801"/>
    </source>
</evidence>
<dbReference type="PANTHER" id="PTHR47960">
    <property type="entry name" value="DEAD-BOX ATP-DEPENDENT RNA HELICASE 50"/>
    <property type="match status" value="1"/>
</dbReference>
<dbReference type="Gene3D" id="3.40.50.300">
    <property type="entry name" value="P-loop containing nucleotide triphosphate hydrolases"/>
    <property type="match status" value="1"/>
</dbReference>
<dbReference type="OrthoDB" id="10256233at2759"/>
<proteinExistence type="predicted"/>
<dbReference type="GO" id="GO:0016787">
    <property type="term" value="F:hydrolase activity"/>
    <property type="evidence" value="ECO:0007669"/>
    <property type="project" value="UniProtKB-KW"/>
</dbReference>
<dbReference type="InterPro" id="IPR027417">
    <property type="entry name" value="P-loop_NTPase"/>
</dbReference>
<dbReference type="GO" id="GO:0003724">
    <property type="term" value="F:RNA helicase activity"/>
    <property type="evidence" value="ECO:0007669"/>
    <property type="project" value="UniProtKB-EC"/>
</dbReference>
<dbReference type="Proteomes" id="UP000027222">
    <property type="component" value="Unassembled WGS sequence"/>
</dbReference>
<feature type="compositionally biased region" description="Low complexity" evidence="7">
    <location>
        <begin position="198"/>
        <end position="209"/>
    </location>
</feature>
<dbReference type="HOGENOM" id="CLU_078574_0_0_1"/>
<dbReference type="GO" id="GO:0005524">
    <property type="term" value="F:ATP binding"/>
    <property type="evidence" value="ECO:0007669"/>
    <property type="project" value="UniProtKB-KW"/>
</dbReference>
<evidence type="ECO:0000256" key="4">
    <source>
        <dbReference type="ARBA" id="ARBA00022806"/>
    </source>
</evidence>
<evidence type="ECO:0000259" key="8">
    <source>
        <dbReference type="PROSITE" id="PS51194"/>
    </source>
</evidence>
<dbReference type="STRING" id="685588.A0A067STB3"/>
<keyword evidence="5" id="KW-0067">ATP-binding</keyword>
<evidence type="ECO:0000256" key="5">
    <source>
        <dbReference type="ARBA" id="ARBA00022840"/>
    </source>
</evidence>
<keyword evidence="4" id="KW-0347">Helicase</keyword>
<organism evidence="9 10">
    <name type="scientific">Galerina marginata (strain CBS 339.88)</name>
    <dbReference type="NCBI Taxonomy" id="685588"/>
    <lineage>
        <taxon>Eukaryota</taxon>
        <taxon>Fungi</taxon>
        <taxon>Dikarya</taxon>
        <taxon>Basidiomycota</taxon>
        <taxon>Agaricomycotina</taxon>
        <taxon>Agaricomycetes</taxon>
        <taxon>Agaricomycetidae</taxon>
        <taxon>Agaricales</taxon>
        <taxon>Agaricineae</taxon>
        <taxon>Strophariaceae</taxon>
        <taxon>Galerina</taxon>
    </lineage>
</organism>
<feature type="domain" description="Helicase C-terminal" evidence="8">
    <location>
        <begin position="134"/>
        <end position="293"/>
    </location>
</feature>
<keyword evidence="3" id="KW-0378">Hydrolase</keyword>
<protein>
    <recommendedName>
        <fullName evidence="1">RNA helicase</fullName>
        <ecNumber evidence="1">3.6.4.13</ecNumber>
    </recommendedName>
</protein>
<keyword evidence="2" id="KW-0547">Nucleotide-binding</keyword>
<dbReference type="PROSITE" id="PS51194">
    <property type="entry name" value="HELICASE_CTER"/>
    <property type="match status" value="1"/>
</dbReference>
<dbReference type="AlphaFoldDB" id="A0A067STB3"/>
<evidence type="ECO:0000256" key="6">
    <source>
        <dbReference type="ARBA" id="ARBA00047984"/>
    </source>
</evidence>
<keyword evidence="10" id="KW-1185">Reference proteome</keyword>
<dbReference type="EC" id="3.6.4.13" evidence="1"/>
<comment type="catalytic activity">
    <reaction evidence="6">
        <text>ATP + H2O = ADP + phosphate + H(+)</text>
        <dbReference type="Rhea" id="RHEA:13065"/>
        <dbReference type="ChEBI" id="CHEBI:15377"/>
        <dbReference type="ChEBI" id="CHEBI:15378"/>
        <dbReference type="ChEBI" id="CHEBI:30616"/>
        <dbReference type="ChEBI" id="CHEBI:43474"/>
        <dbReference type="ChEBI" id="CHEBI:456216"/>
        <dbReference type="EC" id="3.6.4.13"/>
    </reaction>
</comment>
<evidence type="ECO:0000256" key="2">
    <source>
        <dbReference type="ARBA" id="ARBA00022741"/>
    </source>
</evidence>
<evidence type="ECO:0000256" key="7">
    <source>
        <dbReference type="SAM" id="MobiDB-lite"/>
    </source>
</evidence>
<dbReference type="SMART" id="SM00490">
    <property type="entry name" value="HELICc"/>
    <property type="match status" value="1"/>
</dbReference>
<dbReference type="InterPro" id="IPR001650">
    <property type="entry name" value="Helicase_C-like"/>
</dbReference>
<dbReference type="EMBL" id="KL142386">
    <property type="protein sequence ID" value="KDR73297.1"/>
    <property type="molecule type" value="Genomic_DNA"/>
</dbReference>
<dbReference type="SUPFAM" id="SSF52540">
    <property type="entry name" value="P-loop containing nucleoside triphosphate hydrolases"/>
    <property type="match status" value="1"/>
</dbReference>
<evidence type="ECO:0000256" key="1">
    <source>
        <dbReference type="ARBA" id="ARBA00012552"/>
    </source>
</evidence>
<reference evidence="10" key="1">
    <citation type="journal article" date="2014" name="Proc. Natl. Acad. Sci. U.S.A.">
        <title>Extensive sampling of basidiomycete genomes demonstrates inadequacy of the white-rot/brown-rot paradigm for wood decay fungi.</title>
        <authorList>
            <person name="Riley R."/>
            <person name="Salamov A.A."/>
            <person name="Brown D.W."/>
            <person name="Nagy L.G."/>
            <person name="Floudas D."/>
            <person name="Held B.W."/>
            <person name="Levasseur A."/>
            <person name="Lombard V."/>
            <person name="Morin E."/>
            <person name="Otillar R."/>
            <person name="Lindquist E.A."/>
            <person name="Sun H."/>
            <person name="LaButti K.M."/>
            <person name="Schmutz J."/>
            <person name="Jabbour D."/>
            <person name="Luo H."/>
            <person name="Baker S.E."/>
            <person name="Pisabarro A.G."/>
            <person name="Walton J.D."/>
            <person name="Blanchette R.A."/>
            <person name="Henrissat B."/>
            <person name="Martin F."/>
            <person name="Cullen D."/>
            <person name="Hibbett D.S."/>
            <person name="Grigoriev I.V."/>
        </authorList>
    </citation>
    <scope>NUCLEOTIDE SEQUENCE [LARGE SCALE GENOMIC DNA]</scope>
    <source>
        <strain evidence="10">CBS 339.88</strain>
    </source>
</reference>
<accession>A0A067STB3</accession>
<dbReference type="Pfam" id="PF00271">
    <property type="entry name" value="Helicase_C"/>
    <property type="match status" value="1"/>
</dbReference>
<sequence length="293" mass="32528">MWSVSLWMRLMFFSTPTFKKRRVRSSLISAPRVDSPSLPPPLPLPPPAPITYPFHLLLTSATIPTSLNTYLTTTHPSLVRLASPRLHKLPKTLQTEYAAWSGGNKFADVLRRVKEVWAEDAASVGFEEDGRRRGGGQGGEELSKVVVFCNKSAKVDLLSAYMREQGVDNVPLTSTSVHRERFTNRHLDGFLRVRAGRPSSFTSASSSSLPTPPHPPTPKVLITTSLLSRGLDFSPSIRHVFIVDEPRNMVDFLHRAGRAGRAGERGRVVVFGKMRGRGSRRGRDIRGRVGRLV</sequence>
<gene>
    <name evidence="9" type="ORF">GALMADRAFT_729061</name>
</gene>